<evidence type="ECO:0000313" key="2">
    <source>
        <dbReference type="EMBL" id="UOQ45563.1"/>
    </source>
</evidence>
<keyword evidence="3" id="KW-1185">Reference proteome</keyword>
<organism evidence="2 3">
    <name type="scientific">Halobacillus salinarum</name>
    <dbReference type="NCBI Taxonomy" id="2932257"/>
    <lineage>
        <taxon>Bacteria</taxon>
        <taxon>Bacillati</taxon>
        <taxon>Bacillota</taxon>
        <taxon>Bacilli</taxon>
        <taxon>Bacillales</taxon>
        <taxon>Bacillaceae</taxon>
        <taxon>Halobacillus</taxon>
    </lineage>
</organism>
<accession>A0ABY4EM84</accession>
<proteinExistence type="predicted"/>
<name>A0ABY4EM84_9BACI</name>
<feature type="domain" description="NERD" evidence="1">
    <location>
        <begin position="48"/>
        <end position="163"/>
    </location>
</feature>
<dbReference type="EMBL" id="CP095073">
    <property type="protein sequence ID" value="UOQ45563.1"/>
    <property type="molecule type" value="Genomic_DNA"/>
</dbReference>
<dbReference type="PROSITE" id="PS50965">
    <property type="entry name" value="NERD"/>
    <property type="match status" value="1"/>
</dbReference>
<dbReference type="RefSeq" id="WP_244712346.1">
    <property type="nucleotide sequence ID" value="NZ_CP095073.1"/>
</dbReference>
<dbReference type="Pfam" id="PF08378">
    <property type="entry name" value="NERD"/>
    <property type="match status" value="1"/>
</dbReference>
<evidence type="ECO:0000259" key="1">
    <source>
        <dbReference type="PROSITE" id="PS50965"/>
    </source>
</evidence>
<gene>
    <name evidence="2" type="ORF">MUN89_06365</name>
</gene>
<protein>
    <submittedName>
        <fullName evidence="2">NERD domain-containing protein</fullName>
    </submittedName>
</protein>
<sequence>MAERCDVMIIKDRQFPLEIQQLQVLKRRLRPDHPKMQEVEAKLVRQLAGYKGELSLGYPLSFLPADYFIFHDLRLKIDGHFFQMDTLILSPKWLMIIEVKNIAGEIHFDQRFNQLVRKVNDDQEAFSNPIVQVERHRSHLNCWMKNFSLPELPIHCLVASSHPHSIISSNDPHLNKVVRTDNLPEKLKEFDSAPNTLNKKDMNKISTLILKNHTAKPLSTIDQLKLSPKDIKAGVYCEKCSYLPLIRKHARWVCPSCSKNSKHAHLASLKDYALLFGPEITNASMRRFLRLESSHTAKRLLSSLEVEKSGVTKGRKYRLRYDN</sequence>
<evidence type="ECO:0000313" key="3">
    <source>
        <dbReference type="Proteomes" id="UP000831787"/>
    </source>
</evidence>
<reference evidence="2 3" key="1">
    <citation type="submission" date="2022-04" db="EMBL/GenBank/DDBJ databases">
        <title>Halobacillus sp. isolated from saltern.</title>
        <authorList>
            <person name="Won M."/>
            <person name="Lee C.-M."/>
            <person name="Woen H.-Y."/>
            <person name="Kwon S.-W."/>
        </authorList>
    </citation>
    <scope>NUCLEOTIDE SEQUENCE [LARGE SCALE GENOMIC DNA]</scope>
    <source>
        <strain evidence="2 3">SSBR10-3</strain>
    </source>
</reference>
<dbReference type="Proteomes" id="UP000831787">
    <property type="component" value="Chromosome"/>
</dbReference>
<dbReference type="InterPro" id="IPR011528">
    <property type="entry name" value="NERD"/>
</dbReference>